<dbReference type="SMART" id="SM00248">
    <property type="entry name" value="ANK"/>
    <property type="match status" value="3"/>
</dbReference>
<keyword evidence="1" id="KW-0677">Repeat</keyword>
<keyword evidence="2 3" id="KW-0040">ANK repeat</keyword>
<sequence length="108" mass="12354">INKRDSKGNNILYYALKNNDINTIKYLIQNKIDANKKNNYEKSPLDVAVSKGYKTLKTEKEKLVKILILKGSNVNYTDNEENTPLIYAIQKEYLSIVKMLITNGADVN</sequence>
<dbReference type="PROSITE" id="PS50088">
    <property type="entry name" value="ANK_REPEAT"/>
    <property type="match status" value="3"/>
</dbReference>
<protein>
    <submittedName>
        <fullName evidence="4">Ankyrin</fullName>
    </submittedName>
</protein>
<evidence type="ECO:0000256" key="3">
    <source>
        <dbReference type="PROSITE-ProRule" id="PRU00023"/>
    </source>
</evidence>
<feature type="repeat" description="ANK" evidence="3">
    <location>
        <begin position="80"/>
        <end position="108"/>
    </location>
</feature>
<evidence type="ECO:0000256" key="2">
    <source>
        <dbReference type="ARBA" id="ARBA00023043"/>
    </source>
</evidence>
<evidence type="ECO:0000313" key="5">
    <source>
        <dbReference type="Proteomes" id="UP000193920"/>
    </source>
</evidence>
<dbReference type="PANTHER" id="PTHR24171">
    <property type="entry name" value="ANKYRIN REPEAT DOMAIN-CONTAINING PROTEIN 39-RELATED"/>
    <property type="match status" value="1"/>
</dbReference>
<proteinExistence type="predicted"/>
<gene>
    <name evidence="4" type="ORF">LY90DRAFT_353489</name>
</gene>
<feature type="non-terminal residue" evidence="4">
    <location>
        <position position="108"/>
    </location>
</feature>
<dbReference type="SUPFAM" id="SSF48403">
    <property type="entry name" value="Ankyrin repeat"/>
    <property type="match status" value="1"/>
</dbReference>
<dbReference type="Gene3D" id="1.25.40.20">
    <property type="entry name" value="Ankyrin repeat-containing domain"/>
    <property type="match status" value="2"/>
</dbReference>
<feature type="non-terminal residue" evidence="4">
    <location>
        <position position="1"/>
    </location>
</feature>
<dbReference type="InterPro" id="IPR036770">
    <property type="entry name" value="Ankyrin_rpt-contain_sf"/>
</dbReference>
<keyword evidence="5" id="KW-1185">Reference proteome</keyword>
<dbReference type="PROSITE" id="PS50297">
    <property type="entry name" value="ANK_REP_REGION"/>
    <property type="match status" value="1"/>
</dbReference>
<dbReference type="Proteomes" id="UP000193920">
    <property type="component" value="Unassembled WGS sequence"/>
</dbReference>
<dbReference type="AlphaFoldDB" id="A0A1Y2ESU3"/>
<evidence type="ECO:0000313" key="4">
    <source>
        <dbReference type="EMBL" id="ORY74640.1"/>
    </source>
</evidence>
<accession>A0A1Y2ESU3</accession>
<dbReference type="InterPro" id="IPR002110">
    <property type="entry name" value="Ankyrin_rpt"/>
</dbReference>
<evidence type="ECO:0000256" key="1">
    <source>
        <dbReference type="ARBA" id="ARBA00022737"/>
    </source>
</evidence>
<dbReference type="EMBL" id="MCOG01000028">
    <property type="protein sequence ID" value="ORY74640.1"/>
    <property type="molecule type" value="Genomic_DNA"/>
</dbReference>
<dbReference type="OrthoDB" id="4772757at2759"/>
<dbReference type="Pfam" id="PF12796">
    <property type="entry name" value="Ank_2"/>
    <property type="match status" value="2"/>
</dbReference>
<dbReference type="STRING" id="1754190.A0A1Y2ESU3"/>
<name>A0A1Y2ESU3_9FUNG</name>
<feature type="repeat" description="ANK" evidence="3">
    <location>
        <begin position="40"/>
        <end position="79"/>
    </location>
</feature>
<organism evidence="4 5">
    <name type="scientific">Neocallimastix californiae</name>
    <dbReference type="NCBI Taxonomy" id="1754190"/>
    <lineage>
        <taxon>Eukaryota</taxon>
        <taxon>Fungi</taxon>
        <taxon>Fungi incertae sedis</taxon>
        <taxon>Chytridiomycota</taxon>
        <taxon>Chytridiomycota incertae sedis</taxon>
        <taxon>Neocallimastigomycetes</taxon>
        <taxon>Neocallimastigales</taxon>
        <taxon>Neocallimastigaceae</taxon>
        <taxon>Neocallimastix</taxon>
    </lineage>
</organism>
<comment type="caution">
    <text evidence="4">The sequence shown here is derived from an EMBL/GenBank/DDBJ whole genome shotgun (WGS) entry which is preliminary data.</text>
</comment>
<feature type="repeat" description="ANK" evidence="3">
    <location>
        <begin position="7"/>
        <end position="39"/>
    </location>
</feature>
<reference evidence="4 5" key="1">
    <citation type="submission" date="2016-08" db="EMBL/GenBank/DDBJ databases">
        <title>A Parts List for Fungal Cellulosomes Revealed by Comparative Genomics.</title>
        <authorList>
            <consortium name="DOE Joint Genome Institute"/>
            <person name="Haitjema C.H."/>
            <person name="Gilmore S.P."/>
            <person name="Henske J.K."/>
            <person name="Solomon K.V."/>
            <person name="De Groot R."/>
            <person name="Kuo A."/>
            <person name="Mondo S.J."/>
            <person name="Salamov A.A."/>
            <person name="Labutti K."/>
            <person name="Zhao Z."/>
            <person name="Chiniquy J."/>
            <person name="Barry K."/>
            <person name="Brewer H.M."/>
            <person name="Purvine S.O."/>
            <person name="Wright A.T."/>
            <person name="Boxma B."/>
            <person name="Van Alen T."/>
            <person name="Hackstein J.H."/>
            <person name="Baker S.E."/>
            <person name="Grigoriev I.V."/>
            <person name="O'Malley M.A."/>
        </authorList>
    </citation>
    <scope>NUCLEOTIDE SEQUENCE [LARGE SCALE GENOMIC DNA]</scope>
    <source>
        <strain evidence="4 5">G1</strain>
    </source>
</reference>